<sequence length="143" mass="16126">MEAYEFIEEHKKLVTHFGQWPSFHDAEVHCLSLHRPAKTTSGGNIPSLELQLRGWVLKQEVSETGFYKLHGDAVIHFQFDGIFDLKIEGFNNQNVLSSMNLEVVNDPSMAGSSVLQVELAHCYEFEASFKARAARIISVTPYA</sequence>
<evidence type="ECO:0000313" key="2">
    <source>
        <dbReference type="Proteomes" id="UP001596457"/>
    </source>
</evidence>
<comment type="caution">
    <text evidence="1">The sequence shown here is derived from an EMBL/GenBank/DDBJ whole genome shotgun (WGS) entry which is preliminary data.</text>
</comment>
<accession>A0ABW2S5Y9</accession>
<organism evidence="1 2">
    <name type="scientific">Hydrogenophaga defluvii</name>
    <dbReference type="NCBI Taxonomy" id="249410"/>
    <lineage>
        <taxon>Bacteria</taxon>
        <taxon>Pseudomonadati</taxon>
        <taxon>Pseudomonadota</taxon>
        <taxon>Betaproteobacteria</taxon>
        <taxon>Burkholderiales</taxon>
        <taxon>Comamonadaceae</taxon>
        <taxon>Hydrogenophaga</taxon>
    </lineage>
</organism>
<dbReference type="RefSeq" id="WP_382197825.1">
    <property type="nucleotide sequence ID" value="NZ_JBHTBZ010000003.1"/>
</dbReference>
<dbReference type="Pfam" id="PF15594">
    <property type="entry name" value="Imm50"/>
    <property type="match status" value="1"/>
</dbReference>
<dbReference type="EMBL" id="JBHTBZ010000003">
    <property type="protein sequence ID" value="MFC7458921.1"/>
    <property type="molecule type" value="Genomic_DNA"/>
</dbReference>
<protein>
    <submittedName>
        <fullName evidence="1">Imm50 family immunity protein</fullName>
    </submittedName>
</protein>
<dbReference type="Proteomes" id="UP001596457">
    <property type="component" value="Unassembled WGS sequence"/>
</dbReference>
<keyword evidence="2" id="KW-1185">Reference proteome</keyword>
<reference evidence="2" key="1">
    <citation type="journal article" date="2019" name="Int. J. Syst. Evol. Microbiol.">
        <title>The Global Catalogue of Microorganisms (GCM) 10K type strain sequencing project: providing services to taxonomists for standard genome sequencing and annotation.</title>
        <authorList>
            <consortium name="The Broad Institute Genomics Platform"/>
            <consortium name="The Broad Institute Genome Sequencing Center for Infectious Disease"/>
            <person name="Wu L."/>
            <person name="Ma J."/>
        </authorList>
    </citation>
    <scope>NUCLEOTIDE SEQUENCE [LARGE SCALE GENOMIC DNA]</scope>
    <source>
        <strain evidence="2">CCUG 53903</strain>
    </source>
</reference>
<proteinExistence type="predicted"/>
<gene>
    <name evidence="1" type="ORF">ACFQU0_00570</name>
</gene>
<evidence type="ECO:0000313" key="1">
    <source>
        <dbReference type="EMBL" id="MFC7458921.1"/>
    </source>
</evidence>
<dbReference type="InterPro" id="IPR028957">
    <property type="entry name" value="Imm50"/>
</dbReference>
<name>A0ABW2S5Y9_9BURK</name>